<keyword evidence="2" id="KW-1185">Reference proteome</keyword>
<gene>
    <name evidence="1" type="ORF">PUN28_020327</name>
</gene>
<reference evidence="1 2" key="1">
    <citation type="submission" date="2023-03" db="EMBL/GenBank/DDBJ databases">
        <title>High recombination rates correlate with genetic variation in Cardiocondyla obscurior ants.</title>
        <authorList>
            <person name="Errbii M."/>
        </authorList>
    </citation>
    <scope>NUCLEOTIDE SEQUENCE [LARGE SCALE GENOMIC DNA]</scope>
    <source>
        <strain evidence="1">Alpha-2009</strain>
        <tissue evidence="1">Whole body</tissue>
    </source>
</reference>
<evidence type="ECO:0000313" key="2">
    <source>
        <dbReference type="Proteomes" id="UP001430953"/>
    </source>
</evidence>
<evidence type="ECO:0000313" key="1">
    <source>
        <dbReference type="EMBL" id="KAL0098362.1"/>
    </source>
</evidence>
<dbReference type="Proteomes" id="UP001430953">
    <property type="component" value="Unassembled WGS sequence"/>
</dbReference>
<accession>A0AAW2E9B9</accession>
<protein>
    <submittedName>
        <fullName evidence="1">Uncharacterized protein</fullName>
    </submittedName>
</protein>
<proteinExistence type="predicted"/>
<sequence>MLSAALEAQTWTRDTPAESVSEDVEKLCGALTSACDTAMPRISSSLEEQTWYLLLRVSQHQTGTTRRTKSAWMSWSAWPKELDPKRRLDQMAYPGLSLHYPWTI</sequence>
<dbReference type="AlphaFoldDB" id="A0AAW2E9B9"/>
<dbReference type="EMBL" id="JADYXP020000080">
    <property type="protein sequence ID" value="KAL0098362.1"/>
    <property type="molecule type" value="Genomic_DNA"/>
</dbReference>
<comment type="caution">
    <text evidence="1">The sequence shown here is derived from an EMBL/GenBank/DDBJ whole genome shotgun (WGS) entry which is preliminary data.</text>
</comment>
<organism evidence="1 2">
    <name type="scientific">Cardiocondyla obscurior</name>
    <dbReference type="NCBI Taxonomy" id="286306"/>
    <lineage>
        <taxon>Eukaryota</taxon>
        <taxon>Metazoa</taxon>
        <taxon>Ecdysozoa</taxon>
        <taxon>Arthropoda</taxon>
        <taxon>Hexapoda</taxon>
        <taxon>Insecta</taxon>
        <taxon>Pterygota</taxon>
        <taxon>Neoptera</taxon>
        <taxon>Endopterygota</taxon>
        <taxon>Hymenoptera</taxon>
        <taxon>Apocrita</taxon>
        <taxon>Aculeata</taxon>
        <taxon>Formicoidea</taxon>
        <taxon>Formicidae</taxon>
        <taxon>Myrmicinae</taxon>
        <taxon>Cardiocondyla</taxon>
    </lineage>
</organism>
<name>A0AAW2E9B9_9HYME</name>